<feature type="domain" description="DUF6287" evidence="2">
    <location>
        <begin position="165"/>
        <end position="195"/>
    </location>
</feature>
<sequence length="281" mass="30578">MVHKKLKIVIGAVLVLALGAGAFVIYQQANERETANRKQASNTFLQSGKTSSSSEETSSTETEESTSSSVDTTQLTTDQVEEWVIASYINLKGLNVSPANFHVTVTASDDGLVYATLYGWSLTDGEEITYRITADGTLEMFGLAEHKWITAETQYRAIGYYPNGIDIASVLDGDFSTLYGTWVTSDGSYFTINNDNSVTFSQTSSTDITTLTVPDLNTELNSSIPYLGLQVNRPAAGAGLFFLYPKGVTSHLGDSSDTTKDRIQAGFQPTPLTNDNVYYRQ</sequence>
<evidence type="ECO:0000256" key="1">
    <source>
        <dbReference type="SAM" id="MobiDB-lite"/>
    </source>
</evidence>
<evidence type="ECO:0000259" key="2">
    <source>
        <dbReference type="Pfam" id="PF19804"/>
    </source>
</evidence>
<dbReference type="Pfam" id="PF19804">
    <property type="entry name" value="DUF6287"/>
    <property type="match status" value="1"/>
</dbReference>
<proteinExistence type="predicted"/>
<protein>
    <submittedName>
        <fullName evidence="3">Putative secreted protein</fullName>
    </submittedName>
</protein>
<dbReference type="AlphaFoldDB" id="A0A060RG51"/>
<evidence type="ECO:0000313" key="4">
    <source>
        <dbReference type="Proteomes" id="UP000027584"/>
    </source>
</evidence>
<dbReference type="Proteomes" id="UP000027584">
    <property type="component" value="Unassembled WGS sequence"/>
</dbReference>
<reference evidence="3 4" key="2">
    <citation type="submission" date="2014-05" db="EMBL/GenBank/DDBJ databases">
        <title>Genome sequence of Streptococcus gallolyticus.</title>
        <authorList>
            <person name="Del Campo R."/>
        </authorList>
    </citation>
    <scope>NUCLEOTIDE SEQUENCE [LARGE SCALE GENOMIC DNA]</scope>
    <source>
        <strain evidence="3 4">LMG17956</strain>
    </source>
</reference>
<organism evidence="3 4">
    <name type="scientific">Streptococcus gallolyticus</name>
    <dbReference type="NCBI Taxonomy" id="315405"/>
    <lineage>
        <taxon>Bacteria</taxon>
        <taxon>Bacillati</taxon>
        <taxon>Bacillota</taxon>
        <taxon>Bacilli</taxon>
        <taxon>Lactobacillales</taxon>
        <taxon>Streptococcaceae</taxon>
        <taxon>Streptococcus</taxon>
    </lineage>
</organism>
<dbReference type="EMBL" id="CCBC010000059">
    <property type="protein sequence ID" value="CDO17168.1"/>
    <property type="molecule type" value="Genomic_DNA"/>
</dbReference>
<accession>A0A060RG51</accession>
<dbReference type="InterPro" id="IPR046254">
    <property type="entry name" value="DUF6287"/>
</dbReference>
<comment type="caution">
    <text evidence="3">The sequence shown here is derived from an EMBL/GenBank/DDBJ whole genome shotgun (WGS) entry which is preliminary data.</text>
</comment>
<evidence type="ECO:0000313" key="3">
    <source>
        <dbReference type="EMBL" id="CDO17168.1"/>
    </source>
</evidence>
<reference evidence="3 4" key="1">
    <citation type="submission" date="2014-02" db="EMBL/GenBank/DDBJ databases">
        <authorList>
            <person name="Manrique M."/>
        </authorList>
    </citation>
    <scope>NUCLEOTIDE SEQUENCE [LARGE SCALE GENOMIC DNA]</scope>
    <source>
        <strain evidence="3 4">LMG17956</strain>
    </source>
</reference>
<feature type="compositionally biased region" description="Low complexity" evidence="1">
    <location>
        <begin position="50"/>
        <end position="69"/>
    </location>
</feature>
<feature type="region of interest" description="Disordered" evidence="1">
    <location>
        <begin position="36"/>
        <end position="73"/>
    </location>
</feature>
<feature type="compositionally biased region" description="Polar residues" evidence="1">
    <location>
        <begin position="37"/>
        <end position="49"/>
    </location>
</feature>
<name>A0A060RG51_9STRE</name>
<gene>
    <name evidence="3" type="ORF">BN963_SGAL_00348</name>
</gene>